<dbReference type="SUPFAM" id="SSF46689">
    <property type="entry name" value="Homeodomain-like"/>
    <property type="match status" value="1"/>
</dbReference>
<dbReference type="InterPro" id="IPR009057">
    <property type="entry name" value="Homeodomain-like_sf"/>
</dbReference>
<dbReference type="AlphaFoldDB" id="A0A3N1HTQ0"/>
<evidence type="ECO:0000256" key="5">
    <source>
        <dbReference type="SAM" id="MobiDB-lite"/>
    </source>
</evidence>
<feature type="compositionally biased region" description="Basic and acidic residues" evidence="5">
    <location>
        <begin position="11"/>
        <end position="27"/>
    </location>
</feature>
<dbReference type="Proteomes" id="UP000276232">
    <property type="component" value="Unassembled WGS sequence"/>
</dbReference>
<dbReference type="FunCoup" id="A0A3N1HTQ0">
    <property type="interactions" value="3"/>
</dbReference>
<dbReference type="EMBL" id="RJKN01000001">
    <property type="protein sequence ID" value="ROP45904.1"/>
    <property type="molecule type" value="Genomic_DNA"/>
</dbReference>
<organism evidence="7 8">
    <name type="scientific">Pseudokineococcus lusitanus</name>
    <dbReference type="NCBI Taxonomy" id="763993"/>
    <lineage>
        <taxon>Bacteria</taxon>
        <taxon>Bacillati</taxon>
        <taxon>Actinomycetota</taxon>
        <taxon>Actinomycetes</taxon>
        <taxon>Kineosporiales</taxon>
        <taxon>Kineosporiaceae</taxon>
        <taxon>Pseudokineococcus</taxon>
    </lineage>
</organism>
<keyword evidence="2 4" id="KW-0238">DNA-binding</keyword>
<dbReference type="GO" id="GO:0000976">
    <property type="term" value="F:transcription cis-regulatory region binding"/>
    <property type="evidence" value="ECO:0007669"/>
    <property type="project" value="TreeGrafter"/>
</dbReference>
<feature type="domain" description="HTH tetR-type" evidence="6">
    <location>
        <begin position="39"/>
        <end position="99"/>
    </location>
</feature>
<evidence type="ECO:0000313" key="7">
    <source>
        <dbReference type="EMBL" id="ROP45904.1"/>
    </source>
</evidence>
<gene>
    <name evidence="7" type="ORF">EDC03_0516</name>
</gene>
<feature type="DNA-binding region" description="H-T-H motif" evidence="4">
    <location>
        <begin position="62"/>
        <end position="81"/>
    </location>
</feature>
<dbReference type="InterPro" id="IPR036271">
    <property type="entry name" value="Tet_transcr_reg_TetR-rel_C_sf"/>
</dbReference>
<protein>
    <submittedName>
        <fullName evidence="7">TetR family transcriptional regulator</fullName>
    </submittedName>
</protein>
<feature type="region of interest" description="Disordered" evidence="5">
    <location>
        <begin position="1"/>
        <end position="40"/>
    </location>
</feature>
<dbReference type="InterPro" id="IPR004111">
    <property type="entry name" value="Repressor_TetR_C"/>
</dbReference>
<evidence type="ECO:0000256" key="2">
    <source>
        <dbReference type="ARBA" id="ARBA00023125"/>
    </source>
</evidence>
<dbReference type="PROSITE" id="PS50977">
    <property type="entry name" value="HTH_TETR_2"/>
    <property type="match status" value="1"/>
</dbReference>
<dbReference type="Gene3D" id="1.10.10.60">
    <property type="entry name" value="Homeodomain-like"/>
    <property type="match status" value="1"/>
</dbReference>
<dbReference type="InterPro" id="IPR001647">
    <property type="entry name" value="HTH_TetR"/>
</dbReference>
<accession>A0A3N1HTQ0</accession>
<dbReference type="PANTHER" id="PTHR30055">
    <property type="entry name" value="HTH-TYPE TRANSCRIPTIONAL REGULATOR RUTR"/>
    <property type="match status" value="1"/>
</dbReference>
<dbReference type="PANTHER" id="PTHR30055:SF151">
    <property type="entry name" value="TRANSCRIPTIONAL REGULATORY PROTEIN"/>
    <property type="match status" value="1"/>
</dbReference>
<evidence type="ECO:0000256" key="4">
    <source>
        <dbReference type="PROSITE-ProRule" id="PRU00335"/>
    </source>
</evidence>
<dbReference type="InParanoid" id="A0A3N1HTQ0"/>
<dbReference type="GO" id="GO:0003700">
    <property type="term" value="F:DNA-binding transcription factor activity"/>
    <property type="evidence" value="ECO:0007669"/>
    <property type="project" value="TreeGrafter"/>
</dbReference>
<keyword evidence="8" id="KW-1185">Reference proteome</keyword>
<dbReference type="GO" id="GO:0045892">
    <property type="term" value="P:negative regulation of DNA-templated transcription"/>
    <property type="evidence" value="ECO:0007669"/>
    <property type="project" value="InterPro"/>
</dbReference>
<evidence type="ECO:0000256" key="1">
    <source>
        <dbReference type="ARBA" id="ARBA00023015"/>
    </source>
</evidence>
<evidence type="ECO:0000313" key="8">
    <source>
        <dbReference type="Proteomes" id="UP000276232"/>
    </source>
</evidence>
<dbReference type="SUPFAM" id="SSF48498">
    <property type="entry name" value="Tetracyclin repressor-like, C-terminal domain"/>
    <property type="match status" value="1"/>
</dbReference>
<name>A0A3N1HTQ0_9ACTN</name>
<proteinExistence type="predicted"/>
<dbReference type="Gene3D" id="1.10.357.10">
    <property type="entry name" value="Tetracycline Repressor, domain 2"/>
    <property type="match status" value="1"/>
</dbReference>
<keyword evidence="1" id="KW-0805">Transcription regulation</keyword>
<dbReference type="InterPro" id="IPR050109">
    <property type="entry name" value="HTH-type_TetR-like_transc_reg"/>
</dbReference>
<dbReference type="Pfam" id="PF02909">
    <property type="entry name" value="TetR_C_1"/>
    <property type="match status" value="1"/>
</dbReference>
<sequence>MVVDDPVAADGDARRGGRAGARGERRPTSRRPASGRRGALDRERVVRTALAVVDAEGLDALTMRRLGAELGCDPMAVYRHTPNRDAVLDGIAELVVEQLATPAGSGDWQEDLRASAHAFRALALAHPHVAPLVITRPLSTPIGLRPLGTLRPLERTLALLEDAGFAPEDALHVYRAVTSFVAGHVLTELQELVVDPEETDDLLRLGLYRLPPGEFPRTRALAGALARYDGGAELDQGLDVLLSGLRAQLLG</sequence>
<keyword evidence="3" id="KW-0804">Transcription</keyword>
<evidence type="ECO:0000259" key="6">
    <source>
        <dbReference type="PROSITE" id="PS50977"/>
    </source>
</evidence>
<reference evidence="7 8" key="1">
    <citation type="journal article" date="2015" name="Stand. Genomic Sci.">
        <title>Genomic Encyclopedia of Bacterial and Archaeal Type Strains, Phase III: the genomes of soil and plant-associated and newly described type strains.</title>
        <authorList>
            <person name="Whitman W.B."/>
            <person name="Woyke T."/>
            <person name="Klenk H.P."/>
            <person name="Zhou Y."/>
            <person name="Lilburn T.G."/>
            <person name="Beck B.J."/>
            <person name="De Vos P."/>
            <person name="Vandamme P."/>
            <person name="Eisen J.A."/>
            <person name="Garrity G."/>
            <person name="Hugenholtz P."/>
            <person name="Kyrpides N.C."/>
        </authorList>
    </citation>
    <scope>NUCLEOTIDE SEQUENCE [LARGE SCALE GENOMIC DNA]</scope>
    <source>
        <strain evidence="7 8">CECT 7306</strain>
    </source>
</reference>
<comment type="caution">
    <text evidence="7">The sequence shown here is derived from an EMBL/GenBank/DDBJ whole genome shotgun (WGS) entry which is preliminary data.</text>
</comment>
<evidence type="ECO:0000256" key="3">
    <source>
        <dbReference type="ARBA" id="ARBA00023163"/>
    </source>
</evidence>